<name>A0AAN8LJI9_9TELE</name>
<evidence type="ECO:0000256" key="2">
    <source>
        <dbReference type="ARBA" id="ARBA00023043"/>
    </source>
</evidence>
<keyword evidence="2 3" id="KW-0040">ANK repeat</keyword>
<dbReference type="PROSITE" id="PS50088">
    <property type="entry name" value="ANK_REPEAT"/>
    <property type="match status" value="1"/>
</dbReference>
<comment type="caution">
    <text evidence="4">The sequence shown here is derived from an EMBL/GenBank/DDBJ whole genome shotgun (WGS) entry which is preliminary data.</text>
</comment>
<dbReference type="PANTHER" id="PTHR24198:SF173">
    <property type="entry name" value="ANKYRIN REPEAT AND SOCS BOX PROTEIN 10-RELATED"/>
    <property type="match status" value="1"/>
</dbReference>
<dbReference type="InterPro" id="IPR002110">
    <property type="entry name" value="Ankyrin_rpt"/>
</dbReference>
<dbReference type="InterPro" id="IPR036770">
    <property type="entry name" value="Ankyrin_rpt-contain_sf"/>
</dbReference>
<dbReference type="SMART" id="SM00248">
    <property type="entry name" value="ANK"/>
    <property type="match status" value="5"/>
</dbReference>
<dbReference type="GO" id="GO:0005737">
    <property type="term" value="C:cytoplasm"/>
    <property type="evidence" value="ECO:0007669"/>
    <property type="project" value="TreeGrafter"/>
</dbReference>
<dbReference type="AlphaFoldDB" id="A0AAN8LJI9"/>
<dbReference type="SUPFAM" id="SSF48403">
    <property type="entry name" value="Ankyrin repeat"/>
    <property type="match status" value="1"/>
</dbReference>
<proteinExistence type="predicted"/>
<feature type="repeat" description="ANK" evidence="3">
    <location>
        <begin position="148"/>
        <end position="180"/>
    </location>
</feature>
<reference evidence="4 5" key="1">
    <citation type="submission" date="2021-04" db="EMBL/GenBank/DDBJ databases">
        <authorList>
            <person name="De Guttry C."/>
            <person name="Zahm M."/>
            <person name="Klopp C."/>
            <person name="Cabau C."/>
            <person name="Louis A."/>
            <person name="Berthelot C."/>
            <person name="Parey E."/>
            <person name="Roest Crollius H."/>
            <person name="Montfort J."/>
            <person name="Robinson-Rechavi M."/>
            <person name="Bucao C."/>
            <person name="Bouchez O."/>
            <person name="Gislard M."/>
            <person name="Lluch J."/>
            <person name="Milhes M."/>
            <person name="Lampietro C."/>
            <person name="Lopez Roques C."/>
            <person name="Donnadieu C."/>
            <person name="Braasch I."/>
            <person name="Desvignes T."/>
            <person name="Postlethwait J."/>
            <person name="Bobe J."/>
            <person name="Wedekind C."/>
            <person name="Guiguen Y."/>
        </authorList>
    </citation>
    <scope>NUCLEOTIDE SEQUENCE [LARGE SCALE GENOMIC DNA]</scope>
    <source>
        <strain evidence="4">Cs_M1</strain>
        <tissue evidence="4">Blood</tissue>
    </source>
</reference>
<dbReference type="PANTHER" id="PTHR24198">
    <property type="entry name" value="ANKYRIN REPEAT AND PROTEIN KINASE DOMAIN-CONTAINING PROTEIN"/>
    <property type="match status" value="1"/>
</dbReference>
<evidence type="ECO:0000313" key="4">
    <source>
        <dbReference type="EMBL" id="KAK6310829.1"/>
    </source>
</evidence>
<evidence type="ECO:0000256" key="3">
    <source>
        <dbReference type="PROSITE-ProRule" id="PRU00023"/>
    </source>
</evidence>
<protein>
    <submittedName>
        <fullName evidence="4">Uncharacterized protein</fullName>
    </submittedName>
</protein>
<dbReference type="EMBL" id="JAGTTL010000016">
    <property type="protein sequence ID" value="KAK6310829.1"/>
    <property type="molecule type" value="Genomic_DNA"/>
</dbReference>
<gene>
    <name evidence="4" type="ORF">J4Q44_G00188840</name>
</gene>
<dbReference type="PROSITE" id="PS50297">
    <property type="entry name" value="ANK_REP_REGION"/>
    <property type="match status" value="1"/>
</dbReference>
<evidence type="ECO:0000256" key="1">
    <source>
        <dbReference type="ARBA" id="ARBA00022737"/>
    </source>
</evidence>
<dbReference type="Proteomes" id="UP001356427">
    <property type="component" value="Unassembled WGS sequence"/>
</dbReference>
<accession>A0AAN8LJI9</accession>
<dbReference type="Pfam" id="PF12796">
    <property type="entry name" value="Ank_2"/>
    <property type="match status" value="1"/>
</dbReference>
<sequence length="220" mass="23610">MSGGGSFIFTPTALRSLQLDEDMLEDVTLNLIIEPHGGDMHGLARGEAADHPAPHNSRPIFVDCLRNLLQHGANVDLAPGVTTALHKACQNCQTQCVKLLLSSHGANSNTVSEDWPVPLHVCTSPEPLECAKHLLQFGAAINGQSLDEDDTPLHTAARNGLLGHIELYLRYSAAVEMQNEDCLMPLNAACSQPQEKDDLEHYTKVCELLLGAGADATTGD</sequence>
<dbReference type="Gene3D" id="1.25.40.20">
    <property type="entry name" value="Ankyrin repeat-containing domain"/>
    <property type="match status" value="1"/>
</dbReference>
<keyword evidence="1" id="KW-0677">Repeat</keyword>
<evidence type="ECO:0000313" key="5">
    <source>
        <dbReference type="Proteomes" id="UP001356427"/>
    </source>
</evidence>
<organism evidence="4 5">
    <name type="scientific">Coregonus suidteri</name>
    <dbReference type="NCBI Taxonomy" id="861788"/>
    <lineage>
        <taxon>Eukaryota</taxon>
        <taxon>Metazoa</taxon>
        <taxon>Chordata</taxon>
        <taxon>Craniata</taxon>
        <taxon>Vertebrata</taxon>
        <taxon>Euteleostomi</taxon>
        <taxon>Actinopterygii</taxon>
        <taxon>Neopterygii</taxon>
        <taxon>Teleostei</taxon>
        <taxon>Protacanthopterygii</taxon>
        <taxon>Salmoniformes</taxon>
        <taxon>Salmonidae</taxon>
        <taxon>Coregoninae</taxon>
        <taxon>Coregonus</taxon>
    </lineage>
</organism>
<keyword evidence="5" id="KW-1185">Reference proteome</keyword>